<dbReference type="PANTHER" id="PTHR43155">
    <property type="entry name" value="CYCLIC DI-GMP PHOSPHODIESTERASE PA4108-RELATED"/>
    <property type="match status" value="1"/>
</dbReference>
<dbReference type="InterPro" id="IPR006675">
    <property type="entry name" value="HDIG_dom"/>
</dbReference>
<dbReference type="Pfam" id="PF13487">
    <property type="entry name" value="HD_5"/>
    <property type="match status" value="1"/>
</dbReference>
<sequence>MIKRIPVRQLRAGMWVHDFNHDWKDPCCQDRDPNAFRGPKMVRTDEEVEAVIAHGIAELYIDTARGVDVEEAPSAAEVQRMLEAQLRDLADDDPDEMEREVPMEREIHQAAKVKAQARTLVGSILEDARLGKQVTLSPVKDAVRNMADSMFRNPDALLSLSLIKQKDEYTFMHSVNVGVMLMSFCRMMGMDEEEIINVGVGGMLHDIGKMRTPEGILNKAGKLTDEEFLIMKKHVTFSRKILSETPGIAEVSMHVAAQHHERYDGSGYPQGLKGDQINTFGQMAAIVDVYDAITSDRCYHKGNPPHLALKRMLEWSRHHFSIELYQKFVQCVGIYPIGTLVRLENGLLGVVSRPNHESLLHPVVMVIINGKTGQKLVPKEVNLMAYKSDPASGYYIKGHEDVTRWQVNPIDFLPNAKLYE</sequence>
<reference evidence="2 3" key="2">
    <citation type="submission" date="2024-09" db="EMBL/GenBank/DDBJ databases">
        <title>Draft genome sequence of Candidatus Magnetaquicoccaceae bacterium FCR-1.</title>
        <authorList>
            <person name="Shimoshige H."/>
            <person name="Shimamura S."/>
            <person name="Taoka A."/>
            <person name="Kobayashi H."/>
            <person name="Maekawa T."/>
        </authorList>
    </citation>
    <scope>NUCLEOTIDE SEQUENCE [LARGE SCALE GENOMIC DNA]</scope>
    <source>
        <strain evidence="2 3">FCR-1</strain>
    </source>
</reference>
<proteinExistence type="predicted"/>
<keyword evidence="3" id="KW-1185">Reference proteome</keyword>
<evidence type="ECO:0000259" key="1">
    <source>
        <dbReference type="PROSITE" id="PS51832"/>
    </source>
</evidence>
<gene>
    <name evidence="2" type="ORF">SIID45300_03285</name>
</gene>
<dbReference type="PANTHER" id="PTHR43155:SF2">
    <property type="entry name" value="CYCLIC DI-GMP PHOSPHODIESTERASE PA4108"/>
    <property type="match status" value="1"/>
</dbReference>
<reference evidence="2 3" key="1">
    <citation type="submission" date="2024-05" db="EMBL/GenBank/DDBJ databases">
        <authorList>
            <consortium name="Candidatus Magnetaquicoccaceae bacterium FCR-1 genome sequencing consortium"/>
            <person name="Shimoshige H."/>
            <person name="Shimamura S."/>
            <person name="Taoka A."/>
            <person name="Kobayashi H."/>
            <person name="Maekawa T."/>
        </authorList>
    </citation>
    <scope>NUCLEOTIDE SEQUENCE [LARGE SCALE GENOMIC DNA]</scope>
    <source>
        <strain evidence="2 3">FCR-1</strain>
    </source>
</reference>
<dbReference type="Proteomes" id="UP001628193">
    <property type="component" value="Unassembled WGS sequence"/>
</dbReference>
<keyword evidence="2" id="KW-0378">Hydrolase</keyword>
<organism evidence="2 3">
    <name type="scientific">Candidatus Magnetaquiglobus chichijimensis</name>
    <dbReference type="NCBI Taxonomy" id="3141448"/>
    <lineage>
        <taxon>Bacteria</taxon>
        <taxon>Pseudomonadati</taxon>
        <taxon>Pseudomonadota</taxon>
        <taxon>Magnetococcia</taxon>
        <taxon>Magnetococcales</taxon>
        <taxon>Candidatus Magnetaquicoccaceae</taxon>
        <taxon>Candidatus Magnetaquiglobus</taxon>
    </lineage>
</organism>
<evidence type="ECO:0000313" key="2">
    <source>
        <dbReference type="EMBL" id="GAB0058925.1"/>
    </source>
</evidence>
<protein>
    <submittedName>
        <fullName evidence="2">Cyclic di-GMP phosphodiesterase</fullName>
        <ecNumber evidence="2">3.1.4.-</ecNumber>
    </submittedName>
</protein>
<dbReference type="EMBL" id="BAAFGK010000005">
    <property type="protein sequence ID" value="GAB0058925.1"/>
    <property type="molecule type" value="Genomic_DNA"/>
</dbReference>
<dbReference type="InterPro" id="IPR037522">
    <property type="entry name" value="HD_GYP_dom"/>
</dbReference>
<name>A0ABQ0CDY7_9PROT</name>
<dbReference type="CDD" id="cd00077">
    <property type="entry name" value="HDc"/>
    <property type="match status" value="1"/>
</dbReference>
<dbReference type="InterPro" id="IPR021812">
    <property type="entry name" value="DUF3391"/>
</dbReference>
<dbReference type="InterPro" id="IPR003607">
    <property type="entry name" value="HD/PDEase_dom"/>
</dbReference>
<comment type="caution">
    <text evidence="2">The sequence shown here is derived from an EMBL/GenBank/DDBJ whole genome shotgun (WGS) entry which is preliminary data.</text>
</comment>
<dbReference type="NCBIfam" id="TIGR00277">
    <property type="entry name" value="HDIG"/>
    <property type="match status" value="1"/>
</dbReference>
<dbReference type="Pfam" id="PF11871">
    <property type="entry name" value="DUF3391"/>
    <property type="match status" value="1"/>
</dbReference>
<dbReference type="EC" id="3.1.4.-" evidence="2"/>
<dbReference type="Gene3D" id="1.10.3210.10">
    <property type="entry name" value="Hypothetical protein af1432"/>
    <property type="match status" value="1"/>
</dbReference>
<dbReference type="SUPFAM" id="SSF109604">
    <property type="entry name" value="HD-domain/PDEase-like"/>
    <property type="match status" value="1"/>
</dbReference>
<accession>A0ABQ0CDY7</accession>
<dbReference type="PROSITE" id="PS51832">
    <property type="entry name" value="HD_GYP"/>
    <property type="match status" value="1"/>
</dbReference>
<dbReference type="RefSeq" id="WP_420906642.1">
    <property type="nucleotide sequence ID" value="NZ_BAAFGK010000005.1"/>
</dbReference>
<dbReference type="GO" id="GO:0016787">
    <property type="term" value="F:hydrolase activity"/>
    <property type="evidence" value="ECO:0007669"/>
    <property type="project" value="UniProtKB-KW"/>
</dbReference>
<evidence type="ECO:0000313" key="3">
    <source>
        <dbReference type="Proteomes" id="UP001628193"/>
    </source>
</evidence>
<dbReference type="SMART" id="SM00471">
    <property type="entry name" value="HDc"/>
    <property type="match status" value="1"/>
</dbReference>
<feature type="domain" description="HD-GYP" evidence="1">
    <location>
        <begin position="148"/>
        <end position="344"/>
    </location>
</feature>